<evidence type="ECO:0000256" key="4">
    <source>
        <dbReference type="ARBA" id="ARBA00022842"/>
    </source>
</evidence>
<comment type="function">
    <text evidence="9">Condenses 4-methyl-5-(beta-hydroxyethyl)thiazole monophosphate (THZ-P) and 2-methyl-4-amino-5-hydroxymethyl pyrimidine pyrophosphate (HMP-PP) to form thiamine monophosphate (TMP).</text>
</comment>
<feature type="domain" description="Thiamine phosphate synthase/TenI" evidence="12">
    <location>
        <begin position="22"/>
        <end position="190"/>
    </location>
</feature>
<feature type="binding site" evidence="9">
    <location>
        <position position="109"/>
    </location>
    <ligand>
        <name>4-amino-2-methyl-5-(diphosphooxymethyl)pyrimidine</name>
        <dbReference type="ChEBI" id="CHEBI:57841"/>
    </ligand>
</feature>
<feature type="binding site" evidence="9">
    <location>
        <position position="90"/>
    </location>
    <ligand>
        <name>Mg(2+)</name>
        <dbReference type="ChEBI" id="CHEBI:18420"/>
    </ligand>
</feature>
<gene>
    <name evidence="9" type="primary">thiE</name>
    <name evidence="13" type="ORF">CRV12_03650</name>
</gene>
<evidence type="ECO:0000256" key="3">
    <source>
        <dbReference type="ARBA" id="ARBA00022723"/>
    </source>
</evidence>
<evidence type="ECO:0000313" key="13">
    <source>
        <dbReference type="EMBL" id="PPI87629.1"/>
    </source>
</evidence>
<evidence type="ECO:0000256" key="1">
    <source>
        <dbReference type="ARBA" id="ARBA00005165"/>
    </source>
</evidence>
<reference evidence="13" key="1">
    <citation type="journal article" date="2018" name="Genome Biol. Evol.">
        <title>Cladogenesis and Genomic Streamlining in Extracellular Endosymbionts of Tropical Stink Bugs.</title>
        <authorList>
            <person name="Otero-Bravo A."/>
            <person name="Goffredi S."/>
            <person name="Sabree Z.L."/>
        </authorList>
    </citation>
    <scope>NUCLEOTIDE SEQUENCE [LARGE SCALE GENOMIC DNA]</scope>
    <source>
        <strain evidence="13">SoEE</strain>
        <plasmid evidence="13">pSOE1</plasmid>
    </source>
</reference>
<feature type="binding site" evidence="9">
    <location>
        <begin position="187"/>
        <end position="188"/>
    </location>
    <ligand>
        <name>2-[(2R,5Z)-2-carboxy-4-methylthiazol-5(2H)-ylidene]ethyl phosphate</name>
        <dbReference type="ChEBI" id="CHEBI:62899"/>
    </ligand>
</feature>
<evidence type="ECO:0000256" key="6">
    <source>
        <dbReference type="ARBA" id="ARBA00047334"/>
    </source>
</evidence>
<dbReference type="OrthoDB" id="9810880at2"/>
<feature type="binding site" evidence="9">
    <location>
        <begin position="38"/>
        <end position="42"/>
    </location>
    <ligand>
        <name>4-amino-2-methyl-5-(diphosphooxymethyl)pyrimidine</name>
        <dbReference type="ChEBI" id="CHEBI:57841"/>
    </ligand>
</feature>
<proteinExistence type="inferred from homology"/>
<comment type="pathway">
    <text evidence="1 9 11">Cofactor biosynthesis; thiamine diphosphate biosynthesis; thiamine phosphate from 4-amino-2-methyl-5-diphosphomethylpyrimidine and 4-methyl-5-(2-phosphoethyl)-thiazole: step 1/1.</text>
</comment>
<evidence type="ECO:0000256" key="5">
    <source>
        <dbReference type="ARBA" id="ARBA00022977"/>
    </source>
</evidence>
<feature type="binding site" evidence="9">
    <location>
        <position position="71"/>
    </location>
    <ligand>
        <name>Mg(2+)</name>
        <dbReference type="ChEBI" id="CHEBI:18420"/>
    </ligand>
</feature>
<feature type="binding site" evidence="9">
    <location>
        <position position="70"/>
    </location>
    <ligand>
        <name>4-amino-2-methyl-5-(diphosphooxymethyl)pyrimidine</name>
        <dbReference type="ChEBI" id="CHEBI:57841"/>
    </ligand>
</feature>
<dbReference type="GO" id="GO:0005737">
    <property type="term" value="C:cytoplasm"/>
    <property type="evidence" value="ECO:0007669"/>
    <property type="project" value="TreeGrafter"/>
</dbReference>
<feature type="binding site" evidence="9">
    <location>
        <position position="167"/>
    </location>
    <ligand>
        <name>2-[(2R,5Z)-2-carboxy-4-methylthiazol-5(2H)-ylidene]ethyl phosphate</name>
        <dbReference type="ChEBI" id="CHEBI:62899"/>
    </ligand>
</feature>
<evidence type="ECO:0000256" key="7">
    <source>
        <dbReference type="ARBA" id="ARBA00047851"/>
    </source>
</evidence>
<dbReference type="InterPro" id="IPR034291">
    <property type="entry name" value="TMP_synthase"/>
</dbReference>
<comment type="catalytic activity">
    <reaction evidence="6 9 10">
        <text>4-methyl-5-(2-phosphooxyethyl)-thiazole + 4-amino-2-methyl-5-(diphosphooxymethyl)pyrimidine + H(+) = thiamine phosphate + diphosphate</text>
        <dbReference type="Rhea" id="RHEA:22328"/>
        <dbReference type="ChEBI" id="CHEBI:15378"/>
        <dbReference type="ChEBI" id="CHEBI:33019"/>
        <dbReference type="ChEBI" id="CHEBI:37575"/>
        <dbReference type="ChEBI" id="CHEBI:57841"/>
        <dbReference type="ChEBI" id="CHEBI:58296"/>
        <dbReference type="EC" id="2.5.1.3"/>
    </reaction>
</comment>
<dbReference type="CDD" id="cd00564">
    <property type="entry name" value="TMP_TenI"/>
    <property type="match status" value="1"/>
</dbReference>
<organism evidence="13">
    <name type="scientific">Candidatus Pantoea edessiphila</name>
    <dbReference type="NCBI Taxonomy" id="2044610"/>
    <lineage>
        <taxon>Bacteria</taxon>
        <taxon>Pseudomonadati</taxon>
        <taxon>Pseudomonadota</taxon>
        <taxon>Gammaproteobacteria</taxon>
        <taxon>Enterobacterales</taxon>
        <taxon>Erwiniaceae</taxon>
        <taxon>Pantoea</taxon>
    </lineage>
</organism>
<dbReference type="NCBIfam" id="NF002904">
    <property type="entry name" value="PRK03512.1"/>
    <property type="match status" value="1"/>
</dbReference>
<dbReference type="Pfam" id="PF02581">
    <property type="entry name" value="TMP-TENI"/>
    <property type="match status" value="1"/>
</dbReference>
<evidence type="ECO:0000256" key="2">
    <source>
        <dbReference type="ARBA" id="ARBA00022679"/>
    </source>
</evidence>
<dbReference type="FunFam" id="3.20.20.70:FF:000064">
    <property type="entry name" value="Thiamine-phosphate synthase"/>
    <property type="match status" value="1"/>
</dbReference>
<dbReference type="EMBL" id="PDKT01000009">
    <property type="protein sequence ID" value="PPI87629.1"/>
    <property type="molecule type" value="Genomic_DNA"/>
</dbReference>
<comment type="caution">
    <text evidence="13">The sequence shown here is derived from an EMBL/GenBank/DDBJ whole genome shotgun (WGS) entry which is preliminary data.</text>
</comment>
<comment type="catalytic activity">
    <reaction evidence="8 9 10">
        <text>2-[(2R,5Z)-2-carboxy-4-methylthiazol-5(2H)-ylidene]ethyl phosphate + 4-amino-2-methyl-5-(diphosphooxymethyl)pyrimidine + 2 H(+) = thiamine phosphate + CO2 + diphosphate</text>
        <dbReference type="Rhea" id="RHEA:47844"/>
        <dbReference type="ChEBI" id="CHEBI:15378"/>
        <dbReference type="ChEBI" id="CHEBI:16526"/>
        <dbReference type="ChEBI" id="CHEBI:33019"/>
        <dbReference type="ChEBI" id="CHEBI:37575"/>
        <dbReference type="ChEBI" id="CHEBI:57841"/>
        <dbReference type="ChEBI" id="CHEBI:62899"/>
        <dbReference type="EC" id="2.5.1.3"/>
    </reaction>
</comment>
<evidence type="ECO:0000256" key="11">
    <source>
        <dbReference type="RuleBase" id="RU004253"/>
    </source>
</evidence>
<dbReference type="RefSeq" id="WP_136130607.1">
    <property type="nucleotide sequence ID" value="NZ_CM009561.1"/>
</dbReference>
<dbReference type="InterPro" id="IPR036206">
    <property type="entry name" value="ThiamineP_synth_sf"/>
</dbReference>
<keyword evidence="3 9" id="KW-0479">Metal-binding</keyword>
<evidence type="ECO:0000259" key="12">
    <source>
        <dbReference type="Pfam" id="PF02581"/>
    </source>
</evidence>
<feature type="binding site" evidence="9">
    <location>
        <position position="138"/>
    </location>
    <ligand>
        <name>4-amino-2-methyl-5-(diphosphooxymethyl)pyrimidine</name>
        <dbReference type="ChEBI" id="CHEBI:57841"/>
    </ligand>
</feature>
<comment type="cofactor">
    <cofactor evidence="9">
        <name>Mg(2+)</name>
        <dbReference type="ChEBI" id="CHEBI:18420"/>
    </cofactor>
    <text evidence="9">Binds 1 Mg(2+) ion per subunit.</text>
</comment>
<evidence type="ECO:0000256" key="9">
    <source>
        <dbReference type="HAMAP-Rule" id="MF_00097"/>
    </source>
</evidence>
<keyword evidence="5 9" id="KW-0784">Thiamine biosynthesis</keyword>
<dbReference type="GO" id="GO:0009229">
    <property type="term" value="P:thiamine diphosphate biosynthetic process"/>
    <property type="evidence" value="ECO:0007669"/>
    <property type="project" value="UniProtKB-UniRule"/>
</dbReference>
<dbReference type="AlphaFoldDB" id="A0A2P5SZ65"/>
<dbReference type="GO" id="GO:0009228">
    <property type="term" value="P:thiamine biosynthetic process"/>
    <property type="evidence" value="ECO:0007669"/>
    <property type="project" value="UniProtKB-KW"/>
</dbReference>
<accession>A0A2P5SZ65</accession>
<keyword evidence="4 9" id="KW-0460">Magnesium</keyword>
<comment type="similarity">
    <text evidence="9 10">Belongs to the thiamine-phosphate synthase family.</text>
</comment>
<dbReference type="NCBIfam" id="TIGR00693">
    <property type="entry name" value="thiE"/>
    <property type="match status" value="1"/>
</dbReference>
<dbReference type="SUPFAM" id="SSF51391">
    <property type="entry name" value="Thiamin phosphate synthase"/>
    <property type="match status" value="1"/>
</dbReference>
<dbReference type="InterPro" id="IPR013785">
    <property type="entry name" value="Aldolase_TIM"/>
</dbReference>
<comment type="catalytic activity">
    <reaction evidence="7 9 10">
        <text>2-(2-carboxy-4-methylthiazol-5-yl)ethyl phosphate + 4-amino-2-methyl-5-(diphosphooxymethyl)pyrimidine + 2 H(+) = thiamine phosphate + CO2 + diphosphate</text>
        <dbReference type="Rhea" id="RHEA:47848"/>
        <dbReference type="ChEBI" id="CHEBI:15378"/>
        <dbReference type="ChEBI" id="CHEBI:16526"/>
        <dbReference type="ChEBI" id="CHEBI:33019"/>
        <dbReference type="ChEBI" id="CHEBI:37575"/>
        <dbReference type="ChEBI" id="CHEBI:57841"/>
        <dbReference type="ChEBI" id="CHEBI:62890"/>
        <dbReference type="EC" id="2.5.1.3"/>
    </reaction>
</comment>
<protein>
    <recommendedName>
        <fullName evidence="9">Thiamine-phosphate synthase</fullName>
        <shortName evidence="9">TP synthase</shortName>
        <shortName evidence="9">TPS</shortName>
        <ecNumber evidence="9">2.5.1.3</ecNumber>
    </recommendedName>
    <alternativeName>
        <fullName evidence="9">Thiamine-phosphate pyrophosphorylase</fullName>
        <shortName evidence="9">TMP pyrophosphorylase</shortName>
        <shortName evidence="9">TMP-PPase</shortName>
    </alternativeName>
</protein>
<geneLocation type="plasmid" evidence="13">
    <name>pSOE1</name>
</geneLocation>
<dbReference type="HAMAP" id="MF_00097">
    <property type="entry name" value="TMP_synthase"/>
    <property type="match status" value="1"/>
</dbReference>
<dbReference type="GO" id="GO:0000287">
    <property type="term" value="F:magnesium ion binding"/>
    <property type="evidence" value="ECO:0007669"/>
    <property type="project" value="UniProtKB-UniRule"/>
</dbReference>
<dbReference type="Gene3D" id="3.20.20.70">
    <property type="entry name" value="Aldolase class I"/>
    <property type="match status" value="1"/>
</dbReference>
<name>A0A2P5SZ65_9GAMM</name>
<sequence>MHINKQFAPVPYRLGLYPIIDSLLWLKRLLDIGVNTIQLRIKDQTEIQLNKSIESAVLLAQKYNIKLFINDYWKLAIKYGVYGVHLGQEDINNADPNKILKAGLRLGISTHSELEVTKALSWNPSYISLGHIFPTNTKKMKSTPQGLNKLRNFSYRLKNISTVAISGINLNNIKNVLDCGVGGIAVVSAITMASDWRLATMQLVNIIKEWEEKYVNN</sequence>
<keyword evidence="2 9" id="KW-0808">Transferase</keyword>
<dbReference type="GO" id="GO:0004789">
    <property type="term" value="F:thiamine-phosphate diphosphorylase activity"/>
    <property type="evidence" value="ECO:0007669"/>
    <property type="project" value="UniProtKB-UniRule"/>
</dbReference>
<dbReference type="InterPro" id="IPR022998">
    <property type="entry name" value="ThiamineP_synth_TenI"/>
</dbReference>
<dbReference type="Proteomes" id="UP000296153">
    <property type="component" value="Plasmid pSOE1"/>
</dbReference>
<evidence type="ECO:0000256" key="8">
    <source>
        <dbReference type="ARBA" id="ARBA00047883"/>
    </source>
</evidence>
<evidence type="ECO:0000256" key="10">
    <source>
        <dbReference type="RuleBase" id="RU003826"/>
    </source>
</evidence>
<feature type="binding site" evidence="9">
    <location>
        <begin position="135"/>
        <end position="137"/>
    </location>
    <ligand>
        <name>2-[(2R,5Z)-2-carboxy-4-methylthiazol-5(2H)-ylidene]ethyl phosphate</name>
        <dbReference type="ChEBI" id="CHEBI:62899"/>
    </ligand>
</feature>
<keyword evidence="13" id="KW-0614">Plasmid</keyword>
<dbReference type="UniPathway" id="UPA00060">
    <property type="reaction ID" value="UER00141"/>
</dbReference>
<dbReference type="PANTHER" id="PTHR20857:SF15">
    <property type="entry name" value="THIAMINE-PHOSPHATE SYNTHASE"/>
    <property type="match status" value="1"/>
</dbReference>
<dbReference type="EC" id="2.5.1.3" evidence="9"/>
<dbReference type="PANTHER" id="PTHR20857">
    <property type="entry name" value="THIAMINE-PHOSPHATE PYROPHOSPHORYLASE"/>
    <property type="match status" value="1"/>
</dbReference>